<dbReference type="RefSeq" id="WP_275088908.1">
    <property type="nucleotide sequence ID" value="NZ_CP119078.1"/>
</dbReference>
<reference evidence="2 3" key="1">
    <citation type="submission" date="2023-02" db="EMBL/GenBank/DDBJ databases">
        <title>Genome Sequence of L. cardiaca H63T.</title>
        <authorList>
            <person name="Lopez A.E."/>
            <person name="Cianciotto N.P."/>
        </authorList>
    </citation>
    <scope>NUCLEOTIDE SEQUENCE [LARGE SCALE GENOMIC DNA]</scope>
    <source>
        <strain evidence="2 3">H63</strain>
    </source>
</reference>
<name>A0ABY8ARL6_9GAMM</name>
<feature type="compositionally biased region" description="Basic and acidic residues" evidence="1">
    <location>
        <begin position="35"/>
        <end position="48"/>
    </location>
</feature>
<sequence>MFKLLKSLKAEKRTEQVSETPPKLTPSRRSLSSPDFKEKDTPTQEMTKKTLQRGISFKLKSKNPQEETPRRKTNSFFAQEKKSNLNQDIDNFIDAVKKSCPSSCKDNGGYFSTLHGDYEKILRKVVDVGLFSENLDFLEQFNNYMCGKITGEALYPFLEGLNLDDNEHQKSLIDAQKKNDLNGDVAKENYKEIAAVIFGFIDYNLRIKRSTIKEVLQQNSIDYN</sequence>
<gene>
    <name evidence="2" type="ORF">PXX05_14525</name>
</gene>
<dbReference type="Proteomes" id="UP001222087">
    <property type="component" value="Chromosome"/>
</dbReference>
<protein>
    <recommendedName>
        <fullName evidence="4">Dot/Icm T4SS effector</fullName>
    </recommendedName>
</protein>
<feature type="region of interest" description="Disordered" evidence="1">
    <location>
        <begin position="1"/>
        <end position="77"/>
    </location>
</feature>
<evidence type="ECO:0000256" key="1">
    <source>
        <dbReference type="SAM" id="MobiDB-lite"/>
    </source>
</evidence>
<evidence type="ECO:0008006" key="4">
    <source>
        <dbReference type="Google" id="ProtNLM"/>
    </source>
</evidence>
<proteinExistence type="predicted"/>
<dbReference type="EMBL" id="CP119078">
    <property type="protein sequence ID" value="WED43094.1"/>
    <property type="molecule type" value="Genomic_DNA"/>
</dbReference>
<evidence type="ECO:0000313" key="2">
    <source>
        <dbReference type="EMBL" id="WED43094.1"/>
    </source>
</evidence>
<keyword evidence="3" id="KW-1185">Reference proteome</keyword>
<organism evidence="2 3">
    <name type="scientific">Legionella cardiaca</name>
    <dbReference type="NCBI Taxonomy" id="1071983"/>
    <lineage>
        <taxon>Bacteria</taxon>
        <taxon>Pseudomonadati</taxon>
        <taxon>Pseudomonadota</taxon>
        <taxon>Gammaproteobacteria</taxon>
        <taxon>Legionellales</taxon>
        <taxon>Legionellaceae</taxon>
        <taxon>Legionella</taxon>
    </lineage>
</organism>
<evidence type="ECO:0000313" key="3">
    <source>
        <dbReference type="Proteomes" id="UP001222087"/>
    </source>
</evidence>
<accession>A0ABY8ARL6</accession>